<dbReference type="InterPro" id="IPR003597">
    <property type="entry name" value="Ig_C1-set"/>
</dbReference>
<dbReference type="SMART" id="SM00407">
    <property type="entry name" value="IGc1"/>
    <property type="match status" value="1"/>
</dbReference>
<dbReference type="GeneTree" id="ENSGT00940000160997"/>
<dbReference type="InterPro" id="IPR011162">
    <property type="entry name" value="MHC_I/II-like_Ag-recog"/>
</dbReference>
<dbReference type="GO" id="GO:0019882">
    <property type="term" value="P:antigen processing and presentation"/>
    <property type="evidence" value="ECO:0007669"/>
    <property type="project" value="InterPro"/>
</dbReference>
<dbReference type="InterPro" id="IPR014745">
    <property type="entry name" value="MHC_II_a/b_N"/>
</dbReference>
<dbReference type="GO" id="GO:0006955">
    <property type="term" value="P:immune response"/>
    <property type="evidence" value="ECO:0007669"/>
    <property type="project" value="InterPro"/>
</dbReference>
<feature type="signal peptide" evidence="8">
    <location>
        <begin position="1"/>
        <end position="23"/>
    </location>
</feature>
<dbReference type="SUPFAM" id="SSF48726">
    <property type="entry name" value="Immunoglobulin"/>
    <property type="match status" value="1"/>
</dbReference>
<dbReference type="PANTHER" id="PTHR19944">
    <property type="entry name" value="MHC CLASS II-RELATED"/>
    <property type="match status" value="1"/>
</dbReference>
<keyword evidence="12" id="KW-1185">Reference proteome</keyword>
<keyword evidence="6" id="KW-0325">Glycoprotein</keyword>
<dbReference type="InterPro" id="IPR036179">
    <property type="entry name" value="Ig-like_dom_sf"/>
</dbReference>
<dbReference type="Gene3D" id="2.60.40.10">
    <property type="entry name" value="Immunoglobulins"/>
    <property type="match status" value="1"/>
</dbReference>
<feature type="transmembrane region" description="Helical" evidence="7">
    <location>
        <begin position="221"/>
        <end position="243"/>
    </location>
</feature>
<reference evidence="11 12" key="1">
    <citation type="submission" date="2009-06" db="EMBL/GenBank/DDBJ databases">
        <title>The Genome Sequence of Loxodonta africana (African elephant).</title>
        <authorList>
            <person name="Di Palma F."/>
            <person name="Heiman D."/>
            <person name="Young S."/>
            <person name="Johnson J."/>
            <person name="Lander E.S."/>
            <person name="Lindblad-Toh K."/>
        </authorList>
    </citation>
    <scope>NUCLEOTIDE SEQUENCE [LARGE SCALE GENOMIC DNA]</scope>
    <source>
        <strain evidence="11 12">Isolate ISIS603380</strain>
    </source>
</reference>
<feature type="chain" id="PRO_5003456328" description="MHC class II antigen" evidence="8">
    <location>
        <begin position="24"/>
        <end position="251"/>
    </location>
</feature>
<dbReference type="Ensembl" id="ENSLAFT00000036313.1">
    <property type="protein sequence ID" value="ENSLAFP00000027914.1"/>
    <property type="gene ID" value="ENSLAFG00000025687.1"/>
</dbReference>
<dbReference type="OMA" id="PPFIDHM"/>
<feature type="domain" description="Immunoglobulin C1-set" evidence="9">
    <location>
        <begin position="123"/>
        <end position="194"/>
    </location>
</feature>
<organism evidence="11 12">
    <name type="scientific">Loxodonta africana</name>
    <name type="common">African elephant</name>
    <dbReference type="NCBI Taxonomy" id="9785"/>
    <lineage>
        <taxon>Eukaryota</taxon>
        <taxon>Metazoa</taxon>
        <taxon>Chordata</taxon>
        <taxon>Craniata</taxon>
        <taxon>Vertebrata</taxon>
        <taxon>Euteleostomi</taxon>
        <taxon>Mammalia</taxon>
        <taxon>Eutheria</taxon>
        <taxon>Afrotheria</taxon>
        <taxon>Proboscidea</taxon>
        <taxon>Elephantidae</taxon>
        <taxon>Loxodonta</taxon>
    </lineage>
</organism>
<reference evidence="11" key="3">
    <citation type="submission" date="2025-09" db="UniProtKB">
        <authorList>
            <consortium name="Ensembl"/>
        </authorList>
    </citation>
    <scope>IDENTIFICATION</scope>
    <source>
        <strain evidence="11">Isolate ISIS603380</strain>
    </source>
</reference>
<accession>G3UJA6</accession>
<dbReference type="Pfam" id="PF07654">
    <property type="entry name" value="C1-set"/>
    <property type="match status" value="1"/>
</dbReference>
<evidence type="ECO:0000256" key="4">
    <source>
        <dbReference type="ARBA" id="ARBA00022989"/>
    </source>
</evidence>
<comment type="subcellular location">
    <subcellularLocation>
        <location evidence="1">Membrane</location>
        <topology evidence="1">Single-pass type I membrane protein</topology>
    </subcellularLocation>
</comment>
<dbReference type="InterPro" id="IPR050160">
    <property type="entry name" value="MHC/Immunoglobulin"/>
</dbReference>
<evidence type="ECO:0000256" key="3">
    <source>
        <dbReference type="ARBA" id="ARBA00022729"/>
    </source>
</evidence>
<reference evidence="11" key="2">
    <citation type="submission" date="2025-08" db="UniProtKB">
        <authorList>
            <consortium name="Ensembl"/>
        </authorList>
    </citation>
    <scope>IDENTIFICATION</scope>
    <source>
        <strain evidence="11">Isolate ISIS603380</strain>
    </source>
</reference>
<evidence type="ECO:0000313" key="12">
    <source>
        <dbReference type="Proteomes" id="UP000007646"/>
    </source>
</evidence>
<dbReference type="STRING" id="9785.ENSLAFP00000027914"/>
<dbReference type="InterPro" id="IPR001003">
    <property type="entry name" value="MHC_II_a_N"/>
</dbReference>
<keyword evidence="4 7" id="KW-1133">Transmembrane helix</keyword>
<evidence type="ECO:0000313" key="11">
    <source>
        <dbReference type="Ensembl" id="ENSLAFP00000027914.1"/>
    </source>
</evidence>
<evidence type="ECO:0008006" key="13">
    <source>
        <dbReference type="Google" id="ProtNLM"/>
    </source>
</evidence>
<evidence type="ECO:0000256" key="2">
    <source>
        <dbReference type="ARBA" id="ARBA00022692"/>
    </source>
</evidence>
<evidence type="ECO:0000256" key="6">
    <source>
        <dbReference type="ARBA" id="ARBA00023180"/>
    </source>
</evidence>
<sequence>MCLMPWVLLHLSLFILTLTPFLAISEEHVTIQAEFYLSPSAEFMLDFDGDEFFYVNMEQKETVWWLKEFEHFASFEAQRVLASIAVDKVNLDVVMKRSNHTPNISESPAGTLLLSSPAEFLQLNILISFVDTFSPPILNVPWLKNIKPVITEVSETVFLPREDHFSSKFYYLPFLPSTEDFCDCQVDHWGLDKVLLKRLVFPKSLKCHIPPRDNRESGVCILGLFVSLVGIIVGTVLIIKGVCKGNAMEHL</sequence>
<keyword evidence="3 8" id="KW-0732">Signal</keyword>
<dbReference type="SMART" id="SM00920">
    <property type="entry name" value="MHC_II_alpha"/>
    <property type="match status" value="1"/>
</dbReference>
<evidence type="ECO:0000256" key="5">
    <source>
        <dbReference type="ARBA" id="ARBA00023157"/>
    </source>
</evidence>
<keyword evidence="7" id="KW-0472">Membrane</keyword>
<dbReference type="PANTHER" id="PTHR19944:SF86">
    <property type="entry name" value="HLA CLASS II HISTOCOMPATIBILITY ANTIGEN, DR ALPHA CHAIN"/>
    <property type="match status" value="1"/>
</dbReference>
<proteinExistence type="predicted"/>
<evidence type="ECO:0000256" key="7">
    <source>
        <dbReference type="SAM" id="Phobius"/>
    </source>
</evidence>
<keyword evidence="2 7" id="KW-0812">Transmembrane</keyword>
<keyword evidence="5" id="KW-1015">Disulfide bond</keyword>
<protein>
    <recommendedName>
        <fullName evidence="13">MHC class II antigen</fullName>
    </recommendedName>
</protein>
<dbReference type="AlphaFoldDB" id="G3UJA6"/>
<dbReference type="InterPro" id="IPR013783">
    <property type="entry name" value="Ig-like_fold"/>
</dbReference>
<evidence type="ECO:0000259" key="9">
    <source>
        <dbReference type="SMART" id="SM00407"/>
    </source>
</evidence>
<dbReference type="GO" id="GO:0042613">
    <property type="term" value="C:MHC class II protein complex"/>
    <property type="evidence" value="ECO:0007669"/>
    <property type="project" value="InterPro"/>
</dbReference>
<evidence type="ECO:0000256" key="8">
    <source>
        <dbReference type="SAM" id="SignalP"/>
    </source>
</evidence>
<dbReference type="SUPFAM" id="SSF54452">
    <property type="entry name" value="MHC antigen-recognition domain"/>
    <property type="match status" value="1"/>
</dbReference>
<dbReference type="eggNOG" id="ENOG502RXYJ">
    <property type="taxonomic scope" value="Eukaryota"/>
</dbReference>
<dbReference type="InParanoid" id="G3UJA6"/>
<dbReference type="Pfam" id="PF00993">
    <property type="entry name" value="MHC_II_alpha"/>
    <property type="match status" value="1"/>
</dbReference>
<name>G3UJA6_LOXAF</name>
<dbReference type="Proteomes" id="UP000007646">
    <property type="component" value="Unassembled WGS sequence"/>
</dbReference>
<dbReference type="Gene3D" id="3.10.320.10">
    <property type="entry name" value="Class II Histocompatibility Antigen, M Beta Chain, Chain B, domain 1"/>
    <property type="match status" value="1"/>
</dbReference>
<evidence type="ECO:0000256" key="1">
    <source>
        <dbReference type="ARBA" id="ARBA00004479"/>
    </source>
</evidence>
<feature type="domain" description="MHC class II alpha chain N-terminal" evidence="10">
    <location>
        <begin position="28"/>
        <end position="105"/>
    </location>
</feature>
<evidence type="ECO:0000259" key="10">
    <source>
        <dbReference type="SMART" id="SM00920"/>
    </source>
</evidence>